<dbReference type="PANTHER" id="PTHR31232:SF155">
    <property type="entry name" value="PLANT SELF-INCOMPATIBILITY PROTEIN S1 FAMILY"/>
    <property type="match status" value="1"/>
</dbReference>
<feature type="chain" id="PRO_5043104869" description="S-protein homolog" evidence="6">
    <location>
        <begin position="25"/>
        <end position="150"/>
    </location>
</feature>
<dbReference type="Proteomes" id="UP001443914">
    <property type="component" value="Unassembled WGS sequence"/>
</dbReference>
<dbReference type="EMBL" id="JBDFQZ010000004">
    <property type="protein sequence ID" value="KAK9733400.1"/>
    <property type="molecule type" value="Genomic_DNA"/>
</dbReference>
<reference evidence="7" key="1">
    <citation type="submission" date="2024-03" db="EMBL/GenBank/DDBJ databases">
        <title>WGS assembly of Saponaria officinalis var. Norfolk2.</title>
        <authorList>
            <person name="Jenkins J."/>
            <person name="Shu S."/>
            <person name="Grimwood J."/>
            <person name="Barry K."/>
            <person name="Goodstein D."/>
            <person name="Schmutz J."/>
            <person name="Leebens-Mack J."/>
            <person name="Osbourn A."/>
        </authorList>
    </citation>
    <scope>NUCLEOTIDE SEQUENCE [LARGE SCALE GENOMIC DNA]</scope>
    <source>
        <strain evidence="7">JIC</strain>
    </source>
</reference>
<feature type="signal peptide" evidence="6">
    <location>
        <begin position="1"/>
        <end position="24"/>
    </location>
</feature>
<accession>A0AAW1LJH7</accession>
<organism evidence="7 8">
    <name type="scientific">Saponaria officinalis</name>
    <name type="common">Common soapwort</name>
    <name type="synonym">Lychnis saponaria</name>
    <dbReference type="NCBI Taxonomy" id="3572"/>
    <lineage>
        <taxon>Eukaryota</taxon>
        <taxon>Viridiplantae</taxon>
        <taxon>Streptophyta</taxon>
        <taxon>Embryophyta</taxon>
        <taxon>Tracheophyta</taxon>
        <taxon>Spermatophyta</taxon>
        <taxon>Magnoliopsida</taxon>
        <taxon>eudicotyledons</taxon>
        <taxon>Gunneridae</taxon>
        <taxon>Pentapetalae</taxon>
        <taxon>Caryophyllales</taxon>
        <taxon>Caryophyllaceae</taxon>
        <taxon>Caryophylleae</taxon>
        <taxon>Saponaria</taxon>
    </lineage>
</organism>
<keyword evidence="3 6" id="KW-0713">Self-incompatibility</keyword>
<dbReference type="Pfam" id="PF05938">
    <property type="entry name" value="Self-incomp_S1"/>
    <property type="match status" value="1"/>
</dbReference>
<comment type="caution">
    <text evidence="7">The sequence shown here is derived from an EMBL/GenBank/DDBJ whole genome shotgun (WGS) entry which is preliminary data.</text>
</comment>
<name>A0AAW1LJH7_SAPOF</name>
<comment type="similarity">
    <text evidence="2 6">Belongs to the plant self-incompatibility (S1) protein family.</text>
</comment>
<protein>
    <recommendedName>
        <fullName evidence="6">S-protein homolog</fullName>
    </recommendedName>
</protein>
<keyword evidence="5 6" id="KW-0732">Signal</keyword>
<evidence type="ECO:0000313" key="7">
    <source>
        <dbReference type="EMBL" id="KAK9733400.1"/>
    </source>
</evidence>
<evidence type="ECO:0000256" key="2">
    <source>
        <dbReference type="ARBA" id="ARBA00005581"/>
    </source>
</evidence>
<keyword evidence="8" id="KW-1185">Reference proteome</keyword>
<dbReference type="PROSITE" id="PS51257">
    <property type="entry name" value="PROKAR_LIPOPROTEIN"/>
    <property type="match status" value="1"/>
</dbReference>
<evidence type="ECO:0000256" key="4">
    <source>
        <dbReference type="ARBA" id="ARBA00022525"/>
    </source>
</evidence>
<evidence type="ECO:0000256" key="5">
    <source>
        <dbReference type="ARBA" id="ARBA00022729"/>
    </source>
</evidence>
<dbReference type="GO" id="GO:0005576">
    <property type="term" value="C:extracellular region"/>
    <property type="evidence" value="ECO:0007669"/>
    <property type="project" value="UniProtKB-SubCell"/>
</dbReference>
<dbReference type="InterPro" id="IPR010264">
    <property type="entry name" value="Self-incomp_S1"/>
</dbReference>
<evidence type="ECO:0000313" key="8">
    <source>
        <dbReference type="Proteomes" id="UP001443914"/>
    </source>
</evidence>
<proteinExistence type="inferred from homology"/>
<keyword evidence="4 6" id="KW-0964">Secreted</keyword>
<evidence type="ECO:0000256" key="1">
    <source>
        <dbReference type="ARBA" id="ARBA00004613"/>
    </source>
</evidence>
<dbReference type="AlphaFoldDB" id="A0AAW1LJH7"/>
<dbReference type="PANTHER" id="PTHR31232">
    <property type="match status" value="1"/>
</dbReference>
<gene>
    <name evidence="7" type="ORF">RND81_04G065800</name>
</gene>
<comment type="subcellular location">
    <subcellularLocation>
        <location evidence="1 6">Secreted</location>
    </subcellularLocation>
</comment>
<evidence type="ECO:0000256" key="6">
    <source>
        <dbReference type="RuleBase" id="RU367044"/>
    </source>
</evidence>
<dbReference type="GO" id="GO:0060320">
    <property type="term" value="P:rejection of self pollen"/>
    <property type="evidence" value="ECO:0007669"/>
    <property type="project" value="UniProtKB-KW"/>
</dbReference>
<sequence length="150" mass="17756">MKSIDNSLLSSLIMLSCITTCVMAGWLTREQTIHIINNFGDDSVPLIFRCQSGDDDLGVRSLAKGQEFHFSFESQFFLRTLFFCRFKRGHVFNRSFDLYKDRLDIHLCKYDDSKYTNYYWQARKDGIFFSCNGVDYHKRCDWDQRIPCSH</sequence>
<evidence type="ECO:0000256" key="3">
    <source>
        <dbReference type="ARBA" id="ARBA00022471"/>
    </source>
</evidence>